<feature type="compositionally biased region" description="Polar residues" evidence="1">
    <location>
        <begin position="1"/>
        <end position="24"/>
    </location>
</feature>
<dbReference type="AlphaFoldDB" id="A0A061R232"/>
<protein>
    <submittedName>
        <fullName evidence="2">Uncharacterized protein</fullName>
    </submittedName>
</protein>
<organism evidence="2">
    <name type="scientific">Tetraselmis sp. GSL018</name>
    <dbReference type="NCBI Taxonomy" id="582737"/>
    <lineage>
        <taxon>Eukaryota</taxon>
        <taxon>Viridiplantae</taxon>
        <taxon>Chlorophyta</taxon>
        <taxon>core chlorophytes</taxon>
        <taxon>Chlorodendrophyceae</taxon>
        <taxon>Chlorodendrales</taxon>
        <taxon>Chlorodendraceae</taxon>
        <taxon>Tetraselmis</taxon>
    </lineage>
</organism>
<sequence>MATSLNTFLTPQARGTSKNLSSGSRSKKTRWSSTFCRCVALRSEEVRSEEPGLVDVLAVSRRPLLAALPLTLLAPKPAQAGARFDGFLPLPPPDPVKVPRKSLDQRFAVILMRAAYETADKLDFIPMDEFQVKFWKLRRNEYDPYTLQYSPIPIRQGELTDPLYFDFISYTQYALLAKEMPRGKMVFEEFCEDEQECPDRRKRVVQRDPQYSDNKQLPFAMERLIGDKIYDNLRNGFEGEEFDVPAPLPATASFEETVEGVKKLLSTFVDKGYAIRGDVKESAPSADGNGGRFVIRLEGPCNLWGIQRLGSMKAPLVNALDAMTVAAFLRESGRSASYTLSVEGNGVEEEWTIPSTSGLSA</sequence>
<evidence type="ECO:0000256" key="1">
    <source>
        <dbReference type="SAM" id="MobiDB-lite"/>
    </source>
</evidence>
<name>A0A061R232_9CHLO</name>
<dbReference type="EMBL" id="GBEZ01019603">
    <property type="protein sequence ID" value="JAC66977.1"/>
    <property type="molecule type" value="Transcribed_RNA"/>
</dbReference>
<feature type="region of interest" description="Disordered" evidence="1">
    <location>
        <begin position="1"/>
        <end position="27"/>
    </location>
</feature>
<reference evidence="2" key="1">
    <citation type="submission" date="2014-05" db="EMBL/GenBank/DDBJ databases">
        <title>The transcriptome of the halophilic microalga Tetraselmis sp. GSL018 isolated from the Great Salt Lake, Utah.</title>
        <authorList>
            <person name="Jinkerson R.E."/>
            <person name="D'Adamo S."/>
            <person name="Posewitz M.C."/>
        </authorList>
    </citation>
    <scope>NUCLEOTIDE SEQUENCE</scope>
    <source>
        <strain evidence="2">GSL018</strain>
    </source>
</reference>
<evidence type="ECO:0000313" key="2">
    <source>
        <dbReference type="EMBL" id="JAC66977.1"/>
    </source>
</evidence>
<proteinExistence type="predicted"/>
<accession>A0A061R232</accession>
<gene>
    <name evidence="2" type="ORF">TSPGSL018_12315</name>
</gene>